<dbReference type="SMART" id="SM01152">
    <property type="entry name" value="DUF167"/>
    <property type="match status" value="1"/>
</dbReference>
<dbReference type="OrthoDB" id="5295370at2"/>
<dbReference type="InterPro" id="IPR036591">
    <property type="entry name" value="YggU-like_sf"/>
</dbReference>
<keyword evidence="4" id="KW-1185">Reference proteome</keyword>
<dbReference type="RefSeq" id="WP_061834680.1">
    <property type="nucleotide sequence ID" value="NZ_LUKE01000001.1"/>
</dbReference>
<comment type="similarity">
    <text evidence="1 2">Belongs to the UPF0235 family.</text>
</comment>
<organism evidence="3 4">
    <name type="scientific">Bdellovibrio bacteriovorus</name>
    <dbReference type="NCBI Taxonomy" id="959"/>
    <lineage>
        <taxon>Bacteria</taxon>
        <taxon>Pseudomonadati</taxon>
        <taxon>Bdellovibrionota</taxon>
        <taxon>Bdellovibrionia</taxon>
        <taxon>Bdellovibrionales</taxon>
        <taxon>Pseudobdellovibrionaceae</taxon>
        <taxon>Bdellovibrio</taxon>
    </lineage>
</organism>
<name>A0A150WRG1_BDEBC</name>
<dbReference type="PANTHER" id="PTHR13420:SF7">
    <property type="entry name" value="UPF0235 PROTEIN C15ORF40"/>
    <property type="match status" value="1"/>
</dbReference>
<dbReference type="Gene3D" id="3.30.1200.10">
    <property type="entry name" value="YggU-like"/>
    <property type="match status" value="1"/>
</dbReference>
<comment type="caution">
    <text evidence="3">The sequence shown here is derived from an EMBL/GenBank/DDBJ whole genome shotgun (WGS) entry which is preliminary data.</text>
</comment>
<sequence length="94" mass="10488">MIEAIRGGVRLHLFIQPKASRNEIVGPHNGEIKIKLSAPPVDGKANEELIDFLSEIFSVPKRQITILKGETNRHKTVEIVNVSPEQAQKLLLVE</sequence>
<accession>A0A150WRG1</accession>
<dbReference type="InterPro" id="IPR003746">
    <property type="entry name" value="DUF167"/>
</dbReference>
<protein>
    <recommendedName>
        <fullName evidence="2">UPF0235 protein AZI86_08815</fullName>
    </recommendedName>
</protein>
<dbReference type="SUPFAM" id="SSF69786">
    <property type="entry name" value="YggU-like"/>
    <property type="match status" value="1"/>
</dbReference>
<proteinExistence type="inferred from homology"/>
<reference evidence="3 4" key="1">
    <citation type="submission" date="2016-03" db="EMBL/GenBank/DDBJ databases">
        <authorList>
            <person name="Ploux O."/>
        </authorList>
    </citation>
    <scope>NUCLEOTIDE SEQUENCE [LARGE SCALE GENOMIC DNA]</scope>
    <source>
        <strain evidence="3 4">R0</strain>
    </source>
</reference>
<dbReference type="GO" id="GO:0005737">
    <property type="term" value="C:cytoplasm"/>
    <property type="evidence" value="ECO:0007669"/>
    <property type="project" value="TreeGrafter"/>
</dbReference>
<dbReference type="EMBL" id="LUKE01000001">
    <property type="protein sequence ID" value="KYG67103.1"/>
    <property type="molecule type" value="Genomic_DNA"/>
</dbReference>
<dbReference type="AlphaFoldDB" id="A0A150WRG1"/>
<evidence type="ECO:0000313" key="3">
    <source>
        <dbReference type="EMBL" id="KYG67103.1"/>
    </source>
</evidence>
<dbReference type="HAMAP" id="MF_00634">
    <property type="entry name" value="UPF0235"/>
    <property type="match status" value="1"/>
</dbReference>
<evidence type="ECO:0000256" key="2">
    <source>
        <dbReference type="HAMAP-Rule" id="MF_00634"/>
    </source>
</evidence>
<evidence type="ECO:0000313" key="4">
    <source>
        <dbReference type="Proteomes" id="UP000075320"/>
    </source>
</evidence>
<dbReference type="Pfam" id="PF02594">
    <property type="entry name" value="DUF167"/>
    <property type="match status" value="1"/>
</dbReference>
<dbReference type="Proteomes" id="UP000075320">
    <property type="component" value="Unassembled WGS sequence"/>
</dbReference>
<gene>
    <name evidence="3" type="ORF">AZI86_08815</name>
</gene>
<dbReference type="PANTHER" id="PTHR13420">
    <property type="entry name" value="UPF0235 PROTEIN C15ORF40"/>
    <property type="match status" value="1"/>
</dbReference>
<evidence type="ECO:0000256" key="1">
    <source>
        <dbReference type="ARBA" id="ARBA00010364"/>
    </source>
</evidence>
<dbReference type="NCBIfam" id="TIGR00251">
    <property type="entry name" value="DUF167 family protein"/>
    <property type="match status" value="1"/>
</dbReference>